<name>A0A2M9HEL5_9BIFI</name>
<evidence type="ECO:0000313" key="7">
    <source>
        <dbReference type="Proteomes" id="UP000231451"/>
    </source>
</evidence>
<proteinExistence type="inferred from homology"/>
<evidence type="ECO:0000256" key="4">
    <source>
        <dbReference type="SAM" id="MobiDB-lite"/>
    </source>
</evidence>
<evidence type="ECO:0000313" key="6">
    <source>
        <dbReference type="EMBL" id="PJM75264.1"/>
    </source>
</evidence>
<dbReference type="SUPFAM" id="SSF54211">
    <property type="entry name" value="Ribosomal protein S5 domain 2-like"/>
    <property type="match status" value="1"/>
</dbReference>
<dbReference type="InterPro" id="IPR027417">
    <property type="entry name" value="P-loop_NTPase"/>
</dbReference>
<comment type="caution">
    <text evidence="6">The sequence shown here is derived from an EMBL/GenBank/DDBJ whole genome shotgun (WGS) entry which is preliminary data.</text>
</comment>
<dbReference type="InterPro" id="IPR003593">
    <property type="entry name" value="AAA+_ATPase"/>
</dbReference>
<evidence type="ECO:0000256" key="3">
    <source>
        <dbReference type="ARBA" id="ARBA00022840"/>
    </source>
</evidence>
<feature type="domain" description="AAA+ ATPase" evidence="5">
    <location>
        <begin position="225"/>
        <end position="408"/>
    </location>
</feature>
<dbReference type="PANTHER" id="PTHR32039:SF7">
    <property type="entry name" value="COMPETENCE PROTEIN COMM"/>
    <property type="match status" value="1"/>
</dbReference>
<keyword evidence="7" id="KW-1185">Reference proteome</keyword>
<dbReference type="Proteomes" id="UP000231451">
    <property type="component" value="Unassembled WGS sequence"/>
</dbReference>
<dbReference type="InterPro" id="IPR045006">
    <property type="entry name" value="CHLI-like"/>
</dbReference>
<dbReference type="InterPro" id="IPR020568">
    <property type="entry name" value="Ribosomal_Su5_D2-typ_SF"/>
</dbReference>
<dbReference type="InterPro" id="IPR004482">
    <property type="entry name" value="Mg_chelat-rel"/>
</dbReference>
<sequence length="516" mass="55000">MRIGTALSVGLVGLKAFTISMQAYISQGLPYFSIIGLPDASLSEARERVRSACSSAGFHWPQTRVTVNLSPASLPKRGAGHDLAIAASVLCAGGAIPHDCLQETLVLGELKLDGTVLPVTGLLPILLHARASGISRAFVPYANMAEAALVPDIEVTPVRHVGELIEHMGGRAKYRIDPDHGVTAGHGTPSRSPDEAVEADGDRPDMNQVIGQEQAKWALEVAAAGGHHVIMVGPPGTGKTMLASRLPTIMPPLNEREQLEVASIRSLCGTLPAYGITEVPPYEAPHHTASAPSLVGGGSGVAVPGAITRAHGGVLFMDEAPEFSTRALQTIREPLETGFVSISRSKATTHFPARFQLVMAANPCPCGFGWGSGERCVCTAKDRTRYWNRLSGPILDRIDIQITVPPVAEYAGDESKPRESSDRIRHRVIEARAAAAERYRMHGWHCNAKASGEWLRANTSRSALTLISQALKSERLSLRGADRALRLAWTLADVAGRTSPDDGDVAAGIALRTRLR</sequence>
<dbReference type="PRINTS" id="PR01657">
    <property type="entry name" value="MCMFAMILY"/>
</dbReference>
<dbReference type="EMBL" id="PEBK01000005">
    <property type="protein sequence ID" value="PJM75264.1"/>
    <property type="molecule type" value="Genomic_DNA"/>
</dbReference>
<dbReference type="Pfam" id="PF13541">
    <property type="entry name" value="ChlI"/>
    <property type="match status" value="1"/>
</dbReference>
<dbReference type="Gene3D" id="3.30.230.10">
    <property type="match status" value="1"/>
</dbReference>
<dbReference type="PANTHER" id="PTHR32039">
    <property type="entry name" value="MAGNESIUM-CHELATASE SUBUNIT CHLI"/>
    <property type="match status" value="1"/>
</dbReference>
<dbReference type="Gene3D" id="3.40.50.300">
    <property type="entry name" value="P-loop containing nucleotide triphosphate hydrolases"/>
    <property type="match status" value="1"/>
</dbReference>
<dbReference type="InterPro" id="IPR025158">
    <property type="entry name" value="Mg_chelat-rel_C"/>
</dbReference>
<dbReference type="InterPro" id="IPR001208">
    <property type="entry name" value="MCM_dom"/>
</dbReference>
<protein>
    <submittedName>
        <fullName evidence="6">AAA family ATPase</fullName>
    </submittedName>
</protein>
<evidence type="ECO:0000256" key="1">
    <source>
        <dbReference type="ARBA" id="ARBA00006354"/>
    </source>
</evidence>
<dbReference type="GO" id="GO:0005524">
    <property type="term" value="F:ATP binding"/>
    <property type="evidence" value="ECO:0007669"/>
    <property type="project" value="UniProtKB-KW"/>
</dbReference>
<organism evidence="6 7">
    <name type="scientific">Bifidobacterium simiarum</name>
    <dbReference type="NCBI Taxonomy" id="2045441"/>
    <lineage>
        <taxon>Bacteria</taxon>
        <taxon>Bacillati</taxon>
        <taxon>Actinomycetota</taxon>
        <taxon>Actinomycetes</taxon>
        <taxon>Bifidobacteriales</taxon>
        <taxon>Bifidobacteriaceae</taxon>
        <taxon>Bifidobacterium</taxon>
    </lineage>
</organism>
<keyword evidence="2" id="KW-0547">Nucleotide-binding</keyword>
<dbReference type="InterPro" id="IPR000523">
    <property type="entry name" value="Mg_chelatse_chII-like_cat_dom"/>
</dbReference>
<dbReference type="CDD" id="cd00009">
    <property type="entry name" value="AAA"/>
    <property type="match status" value="1"/>
</dbReference>
<evidence type="ECO:0000259" key="5">
    <source>
        <dbReference type="SMART" id="SM00382"/>
    </source>
</evidence>
<evidence type="ECO:0000256" key="2">
    <source>
        <dbReference type="ARBA" id="ARBA00022741"/>
    </source>
</evidence>
<feature type="region of interest" description="Disordered" evidence="4">
    <location>
        <begin position="176"/>
        <end position="201"/>
    </location>
</feature>
<dbReference type="GO" id="GO:0003677">
    <property type="term" value="F:DNA binding"/>
    <property type="evidence" value="ECO:0007669"/>
    <property type="project" value="InterPro"/>
</dbReference>
<dbReference type="AlphaFoldDB" id="A0A2M9HEL5"/>
<keyword evidence="3" id="KW-0067">ATP-binding</keyword>
<dbReference type="NCBIfam" id="TIGR00368">
    <property type="entry name" value="YifB family Mg chelatase-like AAA ATPase"/>
    <property type="match status" value="1"/>
</dbReference>
<accession>A0A2M9HEL5</accession>
<dbReference type="SUPFAM" id="SSF52540">
    <property type="entry name" value="P-loop containing nucleoside triphosphate hydrolases"/>
    <property type="match status" value="1"/>
</dbReference>
<dbReference type="Pfam" id="PF01078">
    <property type="entry name" value="Mg_chelatase"/>
    <property type="match status" value="1"/>
</dbReference>
<gene>
    <name evidence="6" type="ORF">CSQ87_06695</name>
</gene>
<comment type="similarity">
    <text evidence="1">Belongs to the Mg-chelatase subunits D/I family. ComM subfamily.</text>
</comment>
<dbReference type="RefSeq" id="WP_100513089.1">
    <property type="nucleotide sequence ID" value="NZ_PEBK01000005.1"/>
</dbReference>
<reference evidence="6 7" key="1">
    <citation type="submission" date="2017-10" db="EMBL/GenBank/DDBJ databases">
        <title>Draft genome sequences of strains TRE 1, TRE 9, TRE H and TRI 7, isolated from tamarins, belonging to four potential novel Bifidobacterium species.</title>
        <authorList>
            <person name="Mattarelli P."/>
            <person name="Modesto M."/>
            <person name="Puglisi E."/>
            <person name="Morelli L."/>
            <person name="Spezio C."/>
            <person name="Bonetti A."/>
            <person name="Sandri C."/>
        </authorList>
    </citation>
    <scope>NUCLEOTIDE SEQUENCE [LARGE SCALE GENOMIC DNA]</scope>
    <source>
        <strain evidence="7">TRI7</strain>
    </source>
</reference>
<dbReference type="InterPro" id="IPR014721">
    <property type="entry name" value="Ribsml_uS5_D2-typ_fold_subgr"/>
</dbReference>
<dbReference type="SMART" id="SM00382">
    <property type="entry name" value="AAA"/>
    <property type="match status" value="1"/>
</dbReference>
<dbReference type="Pfam" id="PF13335">
    <property type="entry name" value="Mg_chelatase_C"/>
    <property type="match status" value="1"/>
</dbReference>
<dbReference type="OrthoDB" id="9813147at2"/>